<proteinExistence type="predicted"/>
<dbReference type="Gene3D" id="2.30.240.10">
    <property type="entry name" value="At5g01610-like"/>
    <property type="match status" value="1"/>
</dbReference>
<dbReference type="InterPro" id="IPR036758">
    <property type="entry name" value="At5g01610-like"/>
</dbReference>
<feature type="non-terminal residue" evidence="2">
    <location>
        <position position="1"/>
    </location>
</feature>
<name>A0A1D1ZAP9_9ARAE</name>
<dbReference type="SUPFAM" id="SSF141562">
    <property type="entry name" value="At5g01610-like"/>
    <property type="match status" value="1"/>
</dbReference>
<organism evidence="2">
    <name type="scientific">Anthurium amnicola</name>
    <dbReference type="NCBI Taxonomy" id="1678845"/>
    <lineage>
        <taxon>Eukaryota</taxon>
        <taxon>Viridiplantae</taxon>
        <taxon>Streptophyta</taxon>
        <taxon>Embryophyta</taxon>
        <taxon>Tracheophyta</taxon>
        <taxon>Spermatophyta</taxon>
        <taxon>Magnoliopsida</taxon>
        <taxon>Liliopsida</taxon>
        <taxon>Araceae</taxon>
        <taxon>Pothoideae</taxon>
        <taxon>Potheae</taxon>
        <taxon>Anthurium</taxon>
    </lineage>
</organism>
<dbReference type="PANTHER" id="PTHR31676:SF151">
    <property type="entry name" value="DUF538 FAMILY PROTEIN"/>
    <property type="match status" value="1"/>
</dbReference>
<reference evidence="2" key="1">
    <citation type="submission" date="2015-07" db="EMBL/GenBank/DDBJ databases">
        <title>Transcriptome Assembly of Anthurium amnicola.</title>
        <authorList>
            <person name="Suzuki J."/>
        </authorList>
    </citation>
    <scope>NUCLEOTIDE SEQUENCE</scope>
</reference>
<evidence type="ECO:0000256" key="1">
    <source>
        <dbReference type="SAM" id="MobiDB-lite"/>
    </source>
</evidence>
<dbReference type="InterPro" id="IPR007493">
    <property type="entry name" value="DUF538"/>
</dbReference>
<dbReference type="EMBL" id="GDJX01003983">
    <property type="protein sequence ID" value="JAT63953.1"/>
    <property type="molecule type" value="Transcribed_RNA"/>
</dbReference>
<sequence length="199" mass="21737">HTPPPTPNYPAMEPHKAVTMAKRLPLHTSLPPFSLWALLLLLPLLATAAGCASASTIHDLLQDNGLPAGLLPKTVRSFSLDQRTGLLEVRLDRPCYARWRDNPVFYESVVAGNLSYGELKGVVGLSQEELFLWLPVRGIIVSDPASGVLLLDIGVARKQLSLSLFEDPPDCRPAGRGLPRGSGLQHMHGRVEETLQDQR</sequence>
<accession>A0A1D1ZAP9</accession>
<protein>
    <submittedName>
        <fullName evidence="2">Putative glycosyltransferase wbjE</fullName>
    </submittedName>
</protein>
<gene>
    <name evidence="2" type="primary">wbjE</name>
    <name evidence="2" type="ORF">g.95795</name>
</gene>
<evidence type="ECO:0000313" key="2">
    <source>
        <dbReference type="EMBL" id="JAT63953.1"/>
    </source>
</evidence>
<dbReference type="AlphaFoldDB" id="A0A1D1ZAP9"/>
<dbReference type="FunFam" id="2.30.240.10:FF:000002">
    <property type="entry name" value="Uncharacterized protein At3g07460"/>
    <property type="match status" value="1"/>
</dbReference>
<dbReference type="Pfam" id="PF04398">
    <property type="entry name" value="DUF538"/>
    <property type="match status" value="1"/>
</dbReference>
<feature type="compositionally biased region" description="Basic and acidic residues" evidence="1">
    <location>
        <begin position="189"/>
        <end position="199"/>
    </location>
</feature>
<dbReference type="PANTHER" id="PTHR31676">
    <property type="entry name" value="T31J12.3 PROTEIN-RELATED"/>
    <property type="match status" value="1"/>
</dbReference>
<keyword evidence="2" id="KW-0808">Transferase</keyword>
<feature type="region of interest" description="Disordered" evidence="1">
    <location>
        <begin position="172"/>
        <end position="199"/>
    </location>
</feature>
<dbReference type="GO" id="GO:0016740">
    <property type="term" value="F:transferase activity"/>
    <property type="evidence" value="ECO:0007669"/>
    <property type="project" value="UniProtKB-KW"/>
</dbReference>